<feature type="transmembrane region" description="Helical" evidence="1">
    <location>
        <begin position="41"/>
        <end position="60"/>
    </location>
</feature>
<reference evidence="3" key="1">
    <citation type="submission" date="2022-02" db="EMBL/GenBank/DDBJ databases">
        <title>Corynebacterium sp. from urogenital microbiome.</title>
        <authorList>
            <person name="Cappelli E.A."/>
            <person name="Ribeiro T.G."/>
            <person name="Peixe L."/>
        </authorList>
    </citation>
    <scope>NUCLEOTIDE SEQUENCE</scope>
    <source>
        <strain evidence="3">C8Ua_144</strain>
    </source>
</reference>
<evidence type="ECO:0000313" key="4">
    <source>
        <dbReference type="Proteomes" id="UP001146453"/>
    </source>
</evidence>
<feature type="transmembrane region" description="Helical" evidence="1">
    <location>
        <begin position="157"/>
        <end position="183"/>
    </location>
</feature>
<name>A0ABT4RA30_9CORY</name>
<feature type="transmembrane region" description="Helical" evidence="1">
    <location>
        <begin position="116"/>
        <end position="136"/>
    </location>
</feature>
<feature type="transmembrane region" description="Helical" evidence="1">
    <location>
        <begin position="16"/>
        <end position="35"/>
    </location>
</feature>
<evidence type="ECO:0000313" key="3">
    <source>
        <dbReference type="EMBL" id="MCZ9292172.1"/>
    </source>
</evidence>
<dbReference type="InterPro" id="IPR003675">
    <property type="entry name" value="Rce1/LyrA-like_dom"/>
</dbReference>
<keyword evidence="1" id="KW-0472">Membrane</keyword>
<keyword evidence="3" id="KW-0645">Protease</keyword>
<evidence type="ECO:0000256" key="1">
    <source>
        <dbReference type="SAM" id="Phobius"/>
    </source>
</evidence>
<comment type="caution">
    <text evidence="3">The sequence shown here is derived from an EMBL/GenBank/DDBJ whole genome shotgun (WGS) entry which is preliminary data.</text>
</comment>
<dbReference type="GO" id="GO:0008237">
    <property type="term" value="F:metallopeptidase activity"/>
    <property type="evidence" value="ECO:0007669"/>
    <property type="project" value="UniProtKB-KW"/>
</dbReference>
<evidence type="ECO:0000259" key="2">
    <source>
        <dbReference type="Pfam" id="PF02517"/>
    </source>
</evidence>
<gene>
    <name evidence="3" type="ORF">L8U61_08495</name>
</gene>
<keyword evidence="1" id="KW-1133">Transmembrane helix</keyword>
<feature type="transmembrane region" description="Helical" evidence="1">
    <location>
        <begin position="72"/>
        <end position="96"/>
    </location>
</feature>
<dbReference type="RefSeq" id="WP_269952520.1">
    <property type="nucleotide sequence ID" value="NZ_JAKMUR010000015.1"/>
</dbReference>
<dbReference type="Pfam" id="PF02517">
    <property type="entry name" value="Rce1-like"/>
    <property type="match status" value="1"/>
</dbReference>
<feature type="transmembrane region" description="Helical" evidence="1">
    <location>
        <begin position="195"/>
        <end position="213"/>
    </location>
</feature>
<organism evidence="3 4">
    <name type="scientific">Corynebacterium lehmanniae</name>
    <dbReference type="NCBI Taxonomy" id="2913497"/>
    <lineage>
        <taxon>Bacteria</taxon>
        <taxon>Bacillati</taxon>
        <taxon>Actinomycetota</taxon>
        <taxon>Actinomycetes</taxon>
        <taxon>Mycobacteriales</taxon>
        <taxon>Corynebacteriaceae</taxon>
        <taxon>Corynebacterium</taxon>
    </lineage>
</organism>
<dbReference type="EMBL" id="JAKMUR010000015">
    <property type="protein sequence ID" value="MCZ9292172.1"/>
    <property type="molecule type" value="Genomic_DNA"/>
</dbReference>
<accession>A0ABT4RA30</accession>
<proteinExistence type="predicted"/>
<keyword evidence="3" id="KW-0482">Metalloprotease</keyword>
<dbReference type="Proteomes" id="UP001146453">
    <property type="component" value="Unassembled WGS sequence"/>
</dbReference>
<keyword evidence="3" id="KW-0378">Hydrolase</keyword>
<feature type="domain" description="CAAX prenyl protease 2/Lysostaphin resistance protein A-like" evidence="2">
    <location>
        <begin position="118"/>
        <end position="206"/>
    </location>
</feature>
<keyword evidence="4" id="KW-1185">Reference proteome</keyword>
<keyword evidence="1" id="KW-0812">Transmembrane</keyword>
<sequence length="217" mass="23359">MFAEVDGQGPHVTRQWLFLVPCALGALGLFLARRAGDGTAGFYWATAFTAVVYAAAWWLWGDRQTFAGSRKLYDVLRGSLIGATLAVVFVLGALVVQHIPLLASPAAELLQTPSKGGYFLTLLVLVVNGAGEEMVFRDAVPRQLRSMGQSVVQAGVWSTLAYCLVTCVMGVPLLVFAAGVLGAVTYYESVKTGRLYSPIAAHLTWSIGMLLILPRFF</sequence>
<protein>
    <submittedName>
        <fullName evidence="3">CPBP family intramembrane metalloprotease</fullName>
    </submittedName>
</protein>